<dbReference type="AlphaFoldDB" id="A0A167FVR8"/>
<sequence length="313" mass="36087">MSMSPDQVQQHMMTYLEATDCQVIEKSPYHVTVKLSPQADKQLTNRPYYWGFVERTGVNPETLSYTFVFDPDHYSVPDVIPSPISNSNGLPQESILTRFFGVTPTLPRMGPGRIQREDVTYGSQRLLQIWEAARREGSSVYLFEQPGSLQRRALFSAAYEPWLAVCFKVEMTCDVKKEQLYFMGISLVSGIITTDFRQQLAGINLSPRLPENVHINPAEMSLTIAAERLQSNLISMLKELDYEWADQAQDRLKEELSIIDTYYEHMMNDPDEEKNNHIREQYEARRSEMTWQYAPKVKLSAITCGLFHLRPAQ</sequence>
<name>A0A167FVR8_9BACL</name>
<evidence type="ECO:0000313" key="1">
    <source>
        <dbReference type="EMBL" id="OAB76953.1"/>
    </source>
</evidence>
<accession>A0A167FVR8</accession>
<organism evidence="1 2">
    <name type="scientific">Paenibacillus crassostreae</name>
    <dbReference type="NCBI Taxonomy" id="1763538"/>
    <lineage>
        <taxon>Bacteria</taxon>
        <taxon>Bacillati</taxon>
        <taxon>Bacillota</taxon>
        <taxon>Bacilli</taxon>
        <taxon>Bacillales</taxon>
        <taxon>Paenibacillaceae</taxon>
        <taxon>Paenibacillus</taxon>
    </lineage>
</organism>
<keyword evidence="2" id="KW-1185">Reference proteome</keyword>
<gene>
    <name evidence="1" type="ORF">PNBC_06045</name>
</gene>
<dbReference type="STRING" id="1763538.LPB68_18690"/>
<dbReference type="RefSeq" id="WP_068656171.1">
    <property type="nucleotide sequence ID" value="NZ_CP017770.1"/>
</dbReference>
<evidence type="ECO:0000313" key="2">
    <source>
        <dbReference type="Proteomes" id="UP000077134"/>
    </source>
</evidence>
<proteinExistence type="predicted"/>
<evidence type="ECO:0008006" key="3">
    <source>
        <dbReference type="Google" id="ProtNLM"/>
    </source>
</evidence>
<dbReference type="KEGG" id="pcx:LPB68_18690"/>
<dbReference type="InterPro" id="IPR024562">
    <property type="entry name" value="YqhG"/>
</dbReference>
<protein>
    <recommendedName>
        <fullName evidence="3">YqhG</fullName>
    </recommendedName>
</protein>
<dbReference type="OrthoDB" id="2433584at2"/>
<dbReference type="Proteomes" id="UP000077134">
    <property type="component" value="Unassembled WGS sequence"/>
</dbReference>
<dbReference type="EMBL" id="LSFN01000005">
    <property type="protein sequence ID" value="OAB76953.1"/>
    <property type="molecule type" value="Genomic_DNA"/>
</dbReference>
<comment type="caution">
    <text evidence="1">The sequence shown here is derived from an EMBL/GenBank/DDBJ whole genome shotgun (WGS) entry which is preliminary data.</text>
</comment>
<dbReference type="Pfam" id="PF11079">
    <property type="entry name" value="YqhG"/>
    <property type="match status" value="2"/>
</dbReference>
<reference evidence="1 2" key="1">
    <citation type="submission" date="2016-02" db="EMBL/GenBank/DDBJ databases">
        <title>Paenibacillus sp. LPB0068, isolated from Crassostrea gigas.</title>
        <authorList>
            <person name="Shin S.-K."/>
            <person name="Yi H."/>
        </authorList>
    </citation>
    <scope>NUCLEOTIDE SEQUENCE [LARGE SCALE GENOMIC DNA]</scope>
    <source>
        <strain evidence="1 2">LPB0068</strain>
    </source>
</reference>